<evidence type="ECO:0000313" key="3">
    <source>
        <dbReference type="Proteomes" id="UP000823388"/>
    </source>
</evidence>
<proteinExistence type="predicted"/>
<comment type="caution">
    <text evidence="2">The sequence shown here is derived from an EMBL/GenBank/DDBJ whole genome shotgun (WGS) entry which is preliminary data.</text>
</comment>
<dbReference type="EMBL" id="CM029052">
    <property type="protein sequence ID" value="KAG2556852.1"/>
    <property type="molecule type" value="Genomic_DNA"/>
</dbReference>
<organism evidence="2 3">
    <name type="scientific">Panicum virgatum</name>
    <name type="common">Blackwell switchgrass</name>
    <dbReference type="NCBI Taxonomy" id="38727"/>
    <lineage>
        <taxon>Eukaryota</taxon>
        <taxon>Viridiplantae</taxon>
        <taxon>Streptophyta</taxon>
        <taxon>Embryophyta</taxon>
        <taxon>Tracheophyta</taxon>
        <taxon>Spermatophyta</taxon>
        <taxon>Magnoliopsida</taxon>
        <taxon>Liliopsida</taxon>
        <taxon>Poales</taxon>
        <taxon>Poaceae</taxon>
        <taxon>PACMAD clade</taxon>
        <taxon>Panicoideae</taxon>
        <taxon>Panicodae</taxon>
        <taxon>Paniceae</taxon>
        <taxon>Panicinae</taxon>
        <taxon>Panicum</taxon>
        <taxon>Panicum sect. Hiantes</taxon>
    </lineage>
</organism>
<evidence type="ECO:0000256" key="1">
    <source>
        <dbReference type="SAM" id="MobiDB-lite"/>
    </source>
</evidence>
<dbReference type="Proteomes" id="UP000823388">
    <property type="component" value="Chromosome 8N"/>
</dbReference>
<accession>A0A8T0P9K5</accession>
<feature type="compositionally biased region" description="Acidic residues" evidence="1">
    <location>
        <begin position="10"/>
        <end position="35"/>
    </location>
</feature>
<gene>
    <name evidence="2" type="ORF">PVAP13_8NG155801</name>
</gene>
<evidence type="ECO:0000313" key="2">
    <source>
        <dbReference type="EMBL" id="KAG2556852.1"/>
    </source>
</evidence>
<dbReference type="PANTHER" id="PTHR34835:SF60">
    <property type="entry name" value="OS10G0490300 PROTEIN"/>
    <property type="match status" value="1"/>
</dbReference>
<protein>
    <submittedName>
        <fullName evidence="2">Uncharacterized protein</fullName>
    </submittedName>
</protein>
<dbReference type="PANTHER" id="PTHR34835">
    <property type="entry name" value="OS07G0283600 PROTEIN-RELATED"/>
    <property type="match status" value="1"/>
</dbReference>
<sequence length="241" mass="26559">MSQRGHGDSYDDVQDEPEELVESESETDDENYEPPENDKPHNQSFSEGYLGSLDDDALFDMLKKSVCISLRHLISEAARCEGTSSSLPSGVGKATHPNSRGAAPKATTRLNVSYFSEVLDSLNKKKRGVIESYGFGSLLHFDKCAIPIPFARWVVDHISVSSGDIVLKNKSIPITPQTVHDVLGIPIGGKTISKASQECGKFAFLRCMNMSNLPSVNVCRENLLKRTFLMMTLFVIFSLLL</sequence>
<feature type="region of interest" description="Disordered" evidence="1">
    <location>
        <begin position="82"/>
        <end position="104"/>
    </location>
</feature>
<name>A0A8T0P9K5_PANVG</name>
<feature type="region of interest" description="Disordered" evidence="1">
    <location>
        <begin position="1"/>
        <end position="47"/>
    </location>
</feature>
<keyword evidence="3" id="KW-1185">Reference proteome</keyword>
<reference evidence="2" key="1">
    <citation type="submission" date="2020-05" db="EMBL/GenBank/DDBJ databases">
        <title>WGS assembly of Panicum virgatum.</title>
        <authorList>
            <person name="Lovell J.T."/>
            <person name="Jenkins J."/>
            <person name="Shu S."/>
            <person name="Juenger T.E."/>
            <person name="Schmutz J."/>
        </authorList>
    </citation>
    <scope>NUCLEOTIDE SEQUENCE</scope>
    <source>
        <strain evidence="2">AP13</strain>
    </source>
</reference>
<dbReference type="AlphaFoldDB" id="A0A8T0P9K5"/>